<dbReference type="Proteomes" id="UP000008207">
    <property type="component" value="Chromosome"/>
</dbReference>
<dbReference type="AlphaFoldDB" id="B8IGU5"/>
<sequence length="35" mass="3490">MSIGSRDHTTRRGILKGAALSLTAAARAALPALAA</sequence>
<accession>B8IGU5</accession>
<protein>
    <submittedName>
        <fullName evidence="1">Twin-arginine translocation pathway signal</fullName>
    </submittedName>
</protein>
<dbReference type="STRING" id="460265.Mnod_2869"/>
<reference evidence="1 2" key="1">
    <citation type="submission" date="2009-01" db="EMBL/GenBank/DDBJ databases">
        <title>Complete sequence of chromosome of Methylobacterium nodulans ORS 2060.</title>
        <authorList>
            <consortium name="US DOE Joint Genome Institute"/>
            <person name="Lucas S."/>
            <person name="Copeland A."/>
            <person name="Lapidus A."/>
            <person name="Glavina del Rio T."/>
            <person name="Dalin E."/>
            <person name="Tice H."/>
            <person name="Bruce D."/>
            <person name="Goodwin L."/>
            <person name="Pitluck S."/>
            <person name="Sims D."/>
            <person name="Brettin T."/>
            <person name="Detter J.C."/>
            <person name="Han C."/>
            <person name="Larimer F."/>
            <person name="Land M."/>
            <person name="Hauser L."/>
            <person name="Kyrpides N."/>
            <person name="Ivanova N."/>
            <person name="Marx C.J."/>
            <person name="Richardson P."/>
        </authorList>
    </citation>
    <scope>NUCLEOTIDE SEQUENCE [LARGE SCALE GENOMIC DNA]</scope>
    <source>
        <strain evidence="2">LMG 21967 / CNCM I-2342 / ORS 2060</strain>
    </source>
</reference>
<evidence type="ECO:0000313" key="2">
    <source>
        <dbReference type="Proteomes" id="UP000008207"/>
    </source>
</evidence>
<name>B8IGU5_METNO</name>
<dbReference type="KEGG" id="mno:Mnod_2869"/>
<keyword evidence="2" id="KW-1185">Reference proteome</keyword>
<gene>
    <name evidence="1" type="ordered locus">Mnod_2869</name>
</gene>
<dbReference type="EMBL" id="CP001349">
    <property type="protein sequence ID" value="ACL57820.1"/>
    <property type="molecule type" value="Genomic_DNA"/>
</dbReference>
<organism evidence="1 2">
    <name type="scientific">Methylobacterium nodulans (strain LMG 21967 / CNCM I-2342 / ORS 2060)</name>
    <dbReference type="NCBI Taxonomy" id="460265"/>
    <lineage>
        <taxon>Bacteria</taxon>
        <taxon>Pseudomonadati</taxon>
        <taxon>Pseudomonadota</taxon>
        <taxon>Alphaproteobacteria</taxon>
        <taxon>Hyphomicrobiales</taxon>
        <taxon>Methylobacteriaceae</taxon>
        <taxon>Methylobacterium</taxon>
    </lineage>
</organism>
<proteinExistence type="predicted"/>
<dbReference type="PROSITE" id="PS51318">
    <property type="entry name" value="TAT"/>
    <property type="match status" value="1"/>
</dbReference>
<dbReference type="HOGENOM" id="CLU_3365858_0_0_5"/>
<evidence type="ECO:0000313" key="1">
    <source>
        <dbReference type="EMBL" id="ACL57820.1"/>
    </source>
</evidence>
<dbReference type="InterPro" id="IPR006311">
    <property type="entry name" value="TAT_signal"/>
</dbReference>